<feature type="chain" id="PRO_5042680725" evidence="3">
    <location>
        <begin position="21"/>
        <end position="220"/>
    </location>
</feature>
<dbReference type="AlphaFoldDB" id="A0A0W8H051"/>
<evidence type="ECO:0000256" key="2">
    <source>
        <dbReference type="ARBA" id="ARBA00022729"/>
    </source>
</evidence>
<dbReference type="Pfam" id="PF09829">
    <property type="entry name" value="DUF2057"/>
    <property type="match status" value="1"/>
</dbReference>
<dbReference type="PANTHER" id="PTHR38108:SF1">
    <property type="entry name" value="UPF0319 PROTEIN YCCT"/>
    <property type="match status" value="1"/>
</dbReference>
<evidence type="ECO:0000313" key="6">
    <source>
        <dbReference type="Proteomes" id="UP000277537"/>
    </source>
</evidence>
<gene>
    <name evidence="5" type="ORF">EGT73_19460</name>
    <name evidence="4" type="ORF">N5C97_14765</name>
</gene>
<dbReference type="RefSeq" id="WP_058869658.1">
    <property type="nucleotide sequence ID" value="NZ_CANLDV010000038.1"/>
</dbReference>
<reference evidence="5 6" key="1">
    <citation type="submission" date="2018-10" db="EMBL/GenBank/DDBJ databases">
        <title>Transmission dynamics of multidrug resistant bacteria on intensive care unit surfaces.</title>
        <authorList>
            <person name="D'Souza A.W."/>
            <person name="Potter R.F."/>
            <person name="Wallace M."/>
            <person name="Shupe A."/>
            <person name="Patel S."/>
            <person name="Sun S."/>
            <person name="Gul D."/>
            <person name="Kwon J.H."/>
            <person name="Andleeb S."/>
            <person name="Burnham C.-A.D."/>
            <person name="Dantas G."/>
        </authorList>
    </citation>
    <scope>NUCLEOTIDE SEQUENCE [LARGE SCALE GENOMIC DNA]</scope>
    <source>
        <strain evidence="5 6">AJ_385</strain>
    </source>
</reference>
<feature type="signal peptide" evidence="3">
    <location>
        <begin position="1"/>
        <end position="20"/>
    </location>
</feature>
<comment type="caution">
    <text evidence="5">The sequence shown here is derived from an EMBL/GenBank/DDBJ whole genome shotgun (WGS) entry which is preliminary data.</text>
</comment>
<dbReference type="Proteomes" id="UP000277537">
    <property type="component" value="Unassembled WGS sequence"/>
</dbReference>
<evidence type="ECO:0000313" key="4">
    <source>
        <dbReference type="EMBL" id="MDH0827721.1"/>
    </source>
</evidence>
<dbReference type="Proteomes" id="UP001160116">
    <property type="component" value="Unassembled WGS sequence"/>
</dbReference>
<sequence>MTLRITLATAALMLSTSVFSAVSITAPEEIKIEGLNGQEVKSRLFSSDNKYNIDAGENIISVRYTQFFEEHPGIGSHDIVRSGIVNIKTPILQDQQSYRLALINPPQNHDDAKAYAKQPIFGLYNAKNQLLVEQKGGKTQNAGILQNLFSDAPTDLTQKATTVVQPAPVYTSQAVVAKAGIEKQKDLTSSGNAQQLINSWKNASKSERQAFMAWLAEQAQ</sequence>
<keyword evidence="2 3" id="KW-0732">Signal</keyword>
<dbReference type="EMBL" id="JAOCCL010000051">
    <property type="protein sequence ID" value="MDH0827721.1"/>
    <property type="molecule type" value="Genomic_DNA"/>
</dbReference>
<dbReference type="InterPro" id="IPR018635">
    <property type="entry name" value="UPF0319"/>
</dbReference>
<name>A0A0W8H051_ACIJO</name>
<protein>
    <submittedName>
        <fullName evidence="5">DUF2057 domain-containing protein</fullName>
    </submittedName>
</protein>
<proteinExistence type="inferred from homology"/>
<dbReference type="EMBL" id="RHXE01000142">
    <property type="protein sequence ID" value="RSE13637.1"/>
    <property type="molecule type" value="Genomic_DNA"/>
</dbReference>
<dbReference type="PANTHER" id="PTHR38108">
    <property type="entry name" value="UPF0319 PROTEIN YCCT"/>
    <property type="match status" value="1"/>
</dbReference>
<comment type="similarity">
    <text evidence="1">Belongs to the UPF0319 family.</text>
</comment>
<accession>A0A0W8H051</accession>
<organism evidence="5 6">
    <name type="scientific">Acinetobacter johnsonii</name>
    <dbReference type="NCBI Taxonomy" id="40214"/>
    <lineage>
        <taxon>Bacteria</taxon>
        <taxon>Pseudomonadati</taxon>
        <taxon>Pseudomonadota</taxon>
        <taxon>Gammaproteobacteria</taxon>
        <taxon>Moraxellales</taxon>
        <taxon>Moraxellaceae</taxon>
        <taxon>Acinetobacter</taxon>
    </lineage>
</organism>
<evidence type="ECO:0000256" key="1">
    <source>
        <dbReference type="ARBA" id="ARBA00008490"/>
    </source>
</evidence>
<reference evidence="4" key="2">
    <citation type="submission" date="2022-09" db="EMBL/GenBank/DDBJ databases">
        <title>Intensive care unit water sources are persistently colonized with multi-drug resistant bacteria and are the site of extensive horizontal gene transfer of antibiotic resistance genes.</title>
        <authorList>
            <person name="Diorio-Toth L."/>
        </authorList>
    </citation>
    <scope>NUCLEOTIDE SEQUENCE</scope>
    <source>
        <strain evidence="4">GD03885</strain>
    </source>
</reference>
<evidence type="ECO:0000256" key="3">
    <source>
        <dbReference type="SAM" id="SignalP"/>
    </source>
</evidence>
<evidence type="ECO:0000313" key="5">
    <source>
        <dbReference type="EMBL" id="RSE13637.1"/>
    </source>
</evidence>